<dbReference type="InterPro" id="IPR046349">
    <property type="entry name" value="C1-like_sf"/>
</dbReference>
<dbReference type="InterPro" id="IPR002035">
    <property type="entry name" value="VWF_A"/>
</dbReference>
<dbReference type="PROSITE" id="PS50234">
    <property type="entry name" value="VWFA"/>
    <property type="match status" value="1"/>
</dbReference>
<dbReference type="GO" id="GO:0006289">
    <property type="term" value="P:nucleotide-excision repair"/>
    <property type="evidence" value="ECO:0007669"/>
    <property type="project" value="UniProtKB-UniRule"/>
</dbReference>
<keyword evidence="9" id="KW-0234">DNA repair</keyword>
<dbReference type="InterPro" id="IPR036465">
    <property type="entry name" value="vWFA_dom_sf"/>
</dbReference>
<dbReference type="AlphaFoldDB" id="C1C2X0"/>
<dbReference type="NCBIfam" id="TIGR00622">
    <property type="entry name" value="ssl1"/>
    <property type="match status" value="1"/>
</dbReference>
<keyword evidence="3 11" id="KW-0479">Metal-binding</keyword>
<name>C1C2X0_CALCM</name>
<feature type="zinc finger region" description="C4-type" evidence="12">
    <location>
        <begin position="290"/>
        <end position="307"/>
    </location>
</feature>
<evidence type="ECO:0000313" key="14">
    <source>
        <dbReference type="EMBL" id="ACO15623.1"/>
    </source>
</evidence>
<dbReference type="InterPro" id="IPR012170">
    <property type="entry name" value="TFIIH_SSL1/p44"/>
</dbReference>
<dbReference type="PANTHER" id="PTHR12695:SF2">
    <property type="entry name" value="GENERAL TRANSCRIPTION FACTOR IIH SUBUNIT 2-RELATED"/>
    <property type="match status" value="1"/>
</dbReference>
<protein>
    <recommendedName>
        <fullName evidence="11">General transcription factor IIH subunit</fullName>
    </recommendedName>
</protein>
<dbReference type="InterPro" id="IPR004595">
    <property type="entry name" value="TFIIH_C1-like_dom"/>
</dbReference>
<dbReference type="GO" id="GO:0006351">
    <property type="term" value="P:DNA-templated transcription"/>
    <property type="evidence" value="ECO:0007669"/>
    <property type="project" value="InterPro"/>
</dbReference>
<evidence type="ECO:0000256" key="4">
    <source>
        <dbReference type="ARBA" id="ARBA00022763"/>
    </source>
</evidence>
<dbReference type="Gene3D" id="3.30.40.10">
    <property type="entry name" value="Zinc/RING finger domain, C3HC4 (zinc finger)"/>
    <property type="match status" value="1"/>
</dbReference>
<evidence type="ECO:0000256" key="3">
    <source>
        <dbReference type="ARBA" id="ARBA00022723"/>
    </source>
</evidence>
<keyword evidence="4" id="KW-0227">DNA damage</keyword>
<dbReference type="PIRSF" id="PIRSF015919">
    <property type="entry name" value="TFIIH_SSL1"/>
    <property type="match status" value="1"/>
</dbReference>
<dbReference type="CDD" id="cd01453">
    <property type="entry name" value="vWA_transcription_factor_IIH_type"/>
    <property type="match status" value="1"/>
</dbReference>
<evidence type="ECO:0000256" key="6">
    <source>
        <dbReference type="ARBA" id="ARBA00022833"/>
    </source>
</evidence>
<evidence type="ECO:0000259" key="13">
    <source>
        <dbReference type="PROSITE" id="PS50234"/>
    </source>
</evidence>
<dbReference type="InterPro" id="IPR007198">
    <property type="entry name" value="Ssl1-like"/>
</dbReference>
<dbReference type="SUPFAM" id="SSF57889">
    <property type="entry name" value="Cysteine-rich domain"/>
    <property type="match status" value="1"/>
</dbReference>
<evidence type="ECO:0000256" key="1">
    <source>
        <dbReference type="ARBA" id="ARBA00004123"/>
    </source>
</evidence>
<sequence length="397" mass="44449">MDDDNNEYRWETGYEKTWEAIQEDGDGLIRFSVQDIIDKARRKRLAEKTGKVRLGMMRYLYVILDGSESMQLQDMKPTRLLSVMKLLEVFIEEYFYLNPISQLGIILTRNKRSEVLSELGGNPRKHTERLRKARDDIVCAGEPSLQNALDTALNYLKPMPSHGSKEILSVFGSLTTCDPSDINATIINCKAANVRASFISLTAEVRIYKELTKVTGGDFNVILDDVHFKEILSSQLEPPPSATQMDASLIKMGFPCHTGDDTSDPRSGLGLCMCHLENNPPKISHTGFLCPQCSAKYCELPVECVSCGLTLVSAPHLARSYHHLFPLPPFDQQISSSQSIRECFACMRGLNRESKVFACPQCHKNYCIDCDIFIHETLHSCPGCASTRCLPNSNGHS</sequence>
<evidence type="ECO:0000256" key="8">
    <source>
        <dbReference type="ARBA" id="ARBA00023163"/>
    </source>
</evidence>
<dbReference type="SMART" id="SM00327">
    <property type="entry name" value="VWA"/>
    <property type="match status" value="1"/>
</dbReference>
<evidence type="ECO:0000256" key="5">
    <source>
        <dbReference type="ARBA" id="ARBA00022771"/>
    </source>
</evidence>
<dbReference type="GO" id="GO:0008270">
    <property type="term" value="F:zinc ion binding"/>
    <property type="evidence" value="ECO:0007669"/>
    <property type="project" value="UniProtKB-UniRule"/>
</dbReference>
<accession>C1C2X0</accession>
<evidence type="ECO:0000256" key="11">
    <source>
        <dbReference type="PIRNR" id="PIRNR015919"/>
    </source>
</evidence>
<dbReference type="SUPFAM" id="SSF53300">
    <property type="entry name" value="vWA-like"/>
    <property type="match status" value="1"/>
</dbReference>
<proteinExistence type="evidence at transcript level"/>
<comment type="subcellular location">
    <subcellularLocation>
        <location evidence="1 11">Nucleus</location>
    </subcellularLocation>
</comment>
<dbReference type="GO" id="GO:0005675">
    <property type="term" value="C:transcription factor TFIIH holo complex"/>
    <property type="evidence" value="ECO:0007669"/>
    <property type="project" value="UniProtKB-UniRule"/>
</dbReference>
<evidence type="ECO:0000256" key="9">
    <source>
        <dbReference type="ARBA" id="ARBA00023204"/>
    </source>
</evidence>
<dbReference type="InterPro" id="IPR013083">
    <property type="entry name" value="Znf_RING/FYVE/PHD"/>
</dbReference>
<organism evidence="14">
    <name type="scientific">Caligus clemensi</name>
    <name type="common">Sea louse</name>
    <dbReference type="NCBI Taxonomy" id="344056"/>
    <lineage>
        <taxon>Eukaryota</taxon>
        <taxon>Metazoa</taxon>
        <taxon>Ecdysozoa</taxon>
        <taxon>Arthropoda</taxon>
        <taxon>Crustacea</taxon>
        <taxon>Multicrustacea</taxon>
        <taxon>Hexanauplia</taxon>
        <taxon>Copepoda</taxon>
        <taxon>Siphonostomatoida</taxon>
        <taxon>Caligidae</taxon>
        <taxon>Caligus</taxon>
    </lineage>
</organism>
<keyword evidence="7 11" id="KW-0805">Transcription regulation</keyword>
<dbReference type="GO" id="GO:0006357">
    <property type="term" value="P:regulation of transcription by RNA polymerase II"/>
    <property type="evidence" value="ECO:0007669"/>
    <property type="project" value="TreeGrafter"/>
</dbReference>
<dbReference type="FunFam" id="3.40.50.410:FF:000015">
    <property type="entry name" value="General transcription factor IIH subunit 2"/>
    <property type="match status" value="1"/>
</dbReference>
<keyword evidence="8 11" id="KW-0804">Transcription</keyword>
<dbReference type="PROSITE" id="PS00028">
    <property type="entry name" value="ZINC_FINGER_C2H2_1"/>
    <property type="match status" value="1"/>
</dbReference>
<feature type="domain" description="VWFA" evidence="13">
    <location>
        <begin position="59"/>
        <end position="245"/>
    </location>
</feature>
<dbReference type="EMBL" id="BT081199">
    <property type="protein sequence ID" value="ACO15623.1"/>
    <property type="molecule type" value="mRNA"/>
</dbReference>
<evidence type="ECO:0000256" key="7">
    <source>
        <dbReference type="ARBA" id="ARBA00023015"/>
    </source>
</evidence>
<comment type="similarity">
    <text evidence="2 11">Belongs to the GTF2H2 family.</text>
</comment>
<keyword evidence="6 11" id="KW-0862">Zinc</keyword>
<reference evidence="14" key="1">
    <citation type="submission" date="2009-03" db="EMBL/GenBank/DDBJ databases">
        <title>Caligus clemensi ESTs and full-length cDNAs.</title>
        <authorList>
            <person name="Yasuike M."/>
            <person name="von Schalburg K."/>
            <person name="Cooper G."/>
            <person name="Leong J."/>
            <person name="Jones S.R.M."/>
            <person name="Koop B.F."/>
        </authorList>
    </citation>
    <scope>NUCLEOTIDE SEQUENCE</scope>
    <source>
        <tissue evidence="14">Whole</tissue>
    </source>
</reference>
<evidence type="ECO:0000256" key="12">
    <source>
        <dbReference type="PIRSR" id="PIRSR015919-1"/>
    </source>
</evidence>
<dbReference type="Pfam" id="PF07975">
    <property type="entry name" value="C1_4"/>
    <property type="match status" value="1"/>
</dbReference>
<evidence type="ECO:0000256" key="2">
    <source>
        <dbReference type="ARBA" id="ARBA00006092"/>
    </source>
</evidence>
<keyword evidence="10 11" id="KW-0539">Nucleus</keyword>
<dbReference type="InterPro" id="IPR013087">
    <property type="entry name" value="Znf_C2H2_type"/>
</dbReference>
<gene>
    <name evidence="14" type="primary">TF2H2</name>
</gene>
<dbReference type="GO" id="GO:0000439">
    <property type="term" value="C:transcription factor TFIIH core complex"/>
    <property type="evidence" value="ECO:0007669"/>
    <property type="project" value="InterPro"/>
</dbReference>
<dbReference type="Pfam" id="PF04056">
    <property type="entry name" value="Ssl1"/>
    <property type="match status" value="1"/>
</dbReference>
<dbReference type="Gene3D" id="3.40.50.410">
    <property type="entry name" value="von Willebrand factor, type A domain"/>
    <property type="match status" value="1"/>
</dbReference>
<dbReference type="PANTHER" id="PTHR12695">
    <property type="entry name" value="GENERAL TRANSCRIPTION FACTOR IIH SUBUNIT 2"/>
    <property type="match status" value="1"/>
</dbReference>
<dbReference type="SMART" id="SM01047">
    <property type="entry name" value="C1_4"/>
    <property type="match status" value="1"/>
</dbReference>
<keyword evidence="5" id="KW-0863">Zinc-finger</keyword>
<evidence type="ECO:0000256" key="10">
    <source>
        <dbReference type="ARBA" id="ARBA00023242"/>
    </source>
</evidence>